<name>A0A974P2J9_9CAUL</name>
<accession>A0A974P2J9</accession>
<organism evidence="2">
    <name type="scientific">Phenylobacterium glaciei</name>
    <dbReference type="NCBI Taxonomy" id="2803784"/>
    <lineage>
        <taxon>Bacteria</taxon>
        <taxon>Pseudomonadati</taxon>
        <taxon>Pseudomonadota</taxon>
        <taxon>Alphaproteobacteria</taxon>
        <taxon>Caulobacterales</taxon>
        <taxon>Caulobacteraceae</taxon>
        <taxon>Phenylobacterium</taxon>
    </lineage>
</organism>
<sequence>MYGLAEMLNSAARGRPGGPSTRFSGRARTWSETRERVARLAGALKSLGVTPATGWRSWR</sequence>
<dbReference type="Gene3D" id="3.40.50.12780">
    <property type="entry name" value="N-terminal domain of ligase-like"/>
    <property type="match status" value="1"/>
</dbReference>
<dbReference type="SUPFAM" id="SSF56801">
    <property type="entry name" value="Acetyl-CoA synthetase-like"/>
    <property type="match status" value="1"/>
</dbReference>
<dbReference type="AlphaFoldDB" id="A0A974P2J9"/>
<gene>
    <name evidence="2" type="ORF">JKL49_19070</name>
</gene>
<evidence type="ECO:0000256" key="1">
    <source>
        <dbReference type="SAM" id="MobiDB-lite"/>
    </source>
</evidence>
<feature type="region of interest" description="Disordered" evidence="1">
    <location>
        <begin position="1"/>
        <end position="29"/>
    </location>
</feature>
<evidence type="ECO:0008006" key="3">
    <source>
        <dbReference type="Google" id="ProtNLM"/>
    </source>
</evidence>
<reference evidence="2" key="1">
    <citation type="submission" date="2021-01" db="EMBL/GenBank/DDBJ databases">
        <title>Genome sequence of Phenylobacterium sp. 20VBR1 isolated from a valley glaceir, Ny-Alesund, Svalbard.</title>
        <authorList>
            <person name="Thomas F.A."/>
            <person name="Krishnan K.P."/>
            <person name="Sinha R.K."/>
        </authorList>
    </citation>
    <scope>NUCLEOTIDE SEQUENCE</scope>
    <source>
        <strain evidence="2">20VBR1</strain>
    </source>
</reference>
<dbReference type="InterPro" id="IPR042099">
    <property type="entry name" value="ANL_N_sf"/>
</dbReference>
<evidence type="ECO:0000313" key="2">
    <source>
        <dbReference type="EMBL" id="QQZ49210.1"/>
    </source>
</evidence>
<proteinExistence type="predicted"/>
<dbReference type="EMBL" id="CP068570">
    <property type="protein sequence ID" value="QQZ49210.1"/>
    <property type="molecule type" value="Genomic_DNA"/>
</dbReference>
<protein>
    <recommendedName>
        <fullName evidence="3">AMP-dependent synthetase/ligase domain-containing protein</fullName>
    </recommendedName>
</protein>